<name>X1BFZ8_9ZZZZ</name>
<reference evidence="3" key="1">
    <citation type="journal article" date="2014" name="Front. Microbiol.">
        <title>High frequency of phylogenetically diverse reductive dehalogenase-homologous genes in deep subseafloor sedimentary metagenomes.</title>
        <authorList>
            <person name="Kawai M."/>
            <person name="Futagami T."/>
            <person name="Toyoda A."/>
            <person name="Takaki Y."/>
            <person name="Nishi S."/>
            <person name="Hori S."/>
            <person name="Arai W."/>
            <person name="Tsubouchi T."/>
            <person name="Morono Y."/>
            <person name="Uchiyama I."/>
            <person name="Ito T."/>
            <person name="Fujiyama A."/>
            <person name="Inagaki F."/>
            <person name="Takami H."/>
        </authorList>
    </citation>
    <scope>NUCLEOTIDE SEQUENCE</scope>
    <source>
        <strain evidence="3">Expedition CK06-06</strain>
    </source>
</reference>
<dbReference type="PANTHER" id="PTHR45766">
    <property type="entry name" value="DNA ANNEALING HELICASE AND ENDONUCLEASE ZRANB3 FAMILY MEMBER"/>
    <property type="match status" value="1"/>
</dbReference>
<comment type="caution">
    <text evidence="3">The sequence shown here is derived from an EMBL/GenBank/DDBJ whole genome shotgun (WGS) entry which is preliminary data.</text>
</comment>
<dbReference type="GO" id="GO:0005524">
    <property type="term" value="F:ATP binding"/>
    <property type="evidence" value="ECO:0007669"/>
    <property type="project" value="InterPro"/>
</dbReference>
<dbReference type="SUPFAM" id="SSF52540">
    <property type="entry name" value="P-loop containing nucleoside triphosphate hydrolases"/>
    <property type="match status" value="1"/>
</dbReference>
<dbReference type="EMBL" id="BART01011280">
    <property type="protein sequence ID" value="GAG83013.1"/>
    <property type="molecule type" value="Genomic_DNA"/>
</dbReference>
<protein>
    <recommendedName>
        <fullName evidence="2">Helicase ATP-binding domain-containing protein</fullName>
    </recommendedName>
</protein>
<dbReference type="AlphaFoldDB" id="X1BFZ8"/>
<dbReference type="GO" id="GO:0006281">
    <property type="term" value="P:DNA repair"/>
    <property type="evidence" value="ECO:0007669"/>
    <property type="project" value="TreeGrafter"/>
</dbReference>
<sequence length="271" mass="31625">MIKAGQVYLKLAYEDRDTARRIEGCEWHPGLKMWSWPCSRWRILVRLFPGYAKTVTRDIEDLRARIAEQKVQSIVRTTQINSMDLSDYTFKLKPYAHQLRMVRWGLEKKQYAFFCEMGTGKTKAVIDIFGILRLRGLVRNILIVCPKSVLDVWVDEFNKNMDNPDTVILYGTQKKRKGLLAEGYTINIINYAGLLSIKKDPALKQFDMVVLDESSRVKNPKSQRTRAALDLFKRVEYKFICSGTPITQSPIDIFPQFKFLDEDFIPQKSYY</sequence>
<dbReference type="Pfam" id="PF00176">
    <property type="entry name" value="SNF2-rel_dom"/>
    <property type="match status" value="1"/>
</dbReference>
<evidence type="ECO:0000259" key="2">
    <source>
        <dbReference type="PROSITE" id="PS51192"/>
    </source>
</evidence>
<dbReference type="PANTHER" id="PTHR45766:SF6">
    <property type="entry name" value="SWI_SNF-RELATED MATRIX-ASSOCIATED ACTIN-DEPENDENT REGULATOR OF CHROMATIN SUBFAMILY A-LIKE PROTEIN 1"/>
    <property type="match status" value="1"/>
</dbReference>
<dbReference type="GO" id="GO:0031297">
    <property type="term" value="P:replication fork processing"/>
    <property type="evidence" value="ECO:0007669"/>
    <property type="project" value="TreeGrafter"/>
</dbReference>
<dbReference type="GO" id="GO:0016787">
    <property type="term" value="F:hydrolase activity"/>
    <property type="evidence" value="ECO:0007669"/>
    <property type="project" value="UniProtKB-KW"/>
</dbReference>
<dbReference type="PROSITE" id="PS51192">
    <property type="entry name" value="HELICASE_ATP_BIND_1"/>
    <property type="match status" value="1"/>
</dbReference>
<accession>X1BFZ8</accession>
<feature type="non-terminal residue" evidence="3">
    <location>
        <position position="271"/>
    </location>
</feature>
<keyword evidence="1" id="KW-0378">Hydrolase</keyword>
<dbReference type="Gene3D" id="3.40.50.10810">
    <property type="entry name" value="Tandem AAA-ATPase domain"/>
    <property type="match status" value="1"/>
</dbReference>
<dbReference type="InterPro" id="IPR038718">
    <property type="entry name" value="SNF2-like_sf"/>
</dbReference>
<evidence type="ECO:0000313" key="3">
    <source>
        <dbReference type="EMBL" id="GAG83013.1"/>
    </source>
</evidence>
<dbReference type="GO" id="GO:0043596">
    <property type="term" value="C:nuclear replication fork"/>
    <property type="evidence" value="ECO:0007669"/>
    <property type="project" value="TreeGrafter"/>
</dbReference>
<proteinExistence type="predicted"/>
<organism evidence="3">
    <name type="scientific">marine sediment metagenome</name>
    <dbReference type="NCBI Taxonomy" id="412755"/>
    <lineage>
        <taxon>unclassified sequences</taxon>
        <taxon>metagenomes</taxon>
        <taxon>ecological metagenomes</taxon>
    </lineage>
</organism>
<dbReference type="InterPro" id="IPR000330">
    <property type="entry name" value="SNF2_N"/>
</dbReference>
<gene>
    <name evidence="3" type="ORF">S01H4_24098</name>
</gene>
<dbReference type="SMART" id="SM00487">
    <property type="entry name" value="DEXDc"/>
    <property type="match status" value="1"/>
</dbReference>
<dbReference type="InterPro" id="IPR027417">
    <property type="entry name" value="P-loop_NTPase"/>
</dbReference>
<feature type="domain" description="Helicase ATP-binding" evidence="2">
    <location>
        <begin position="104"/>
        <end position="263"/>
    </location>
</feature>
<dbReference type="InterPro" id="IPR014001">
    <property type="entry name" value="Helicase_ATP-bd"/>
</dbReference>
<evidence type="ECO:0000256" key="1">
    <source>
        <dbReference type="ARBA" id="ARBA00022801"/>
    </source>
</evidence>